<keyword evidence="3" id="KW-1185">Reference proteome</keyword>
<protein>
    <submittedName>
        <fullName evidence="2">Uncharacterized protein</fullName>
    </submittedName>
</protein>
<feature type="region of interest" description="Disordered" evidence="1">
    <location>
        <begin position="133"/>
        <end position="158"/>
    </location>
</feature>
<dbReference type="AlphaFoldDB" id="A0A0F4GL98"/>
<dbReference type="EMBL" id="LAFY01000421">
    <property type="protein sequence ID" value="KJX98171.1"/>
    <property type="molecule type" value="Genomic_DNA"/>
</dbReference>
<comment type="caution">
    <text evidence="2">The sequence shown here is derived from an EMBL/GenBank/DDBJ whole genome shotgun (WGS) entry which is preliminary data.</text>
</comment>
<dbReference type="OrthoDB" id="3903561at2759"/>
<proteinExistence type="predicted"/>
<organism evidence="2 3">
    <name type="scientific">Zymoseptoria brevis</name>
    <dbReference type="NCBI Taxonomy" id="1047168"/>
    <lineage>
        <taxon>Eukaryota</taxon>
        <taxon>Fungi</taxon>
        <taxon>Dikarya</taxon>
        <taxon>Ascomycota</taxon>
        <taxon>Pezizomycotina</taxon>
        <taxon>Dothideomycetes</taxon>
        <taxon>Dothideomycetidae</taxon>
        <taxon>Mycosphaerellales</taxon>
        <taxon>Mycosphaerellaceae</taxon>
        <taxon>Zymoseptoria</taxon>
    </lineage>
</organism>
<evidence type="ECO:0000313" key="3">
    <source>
        <dbReference type="Proteomes" id="UP000033647"/>
    </source>
</evidence>
<evidence type="ECO:0000256" key="1">
    <source>
        <dbReference type="SAM" id="MobiDB-lite"/>
    </source>
</evidence>
<reference evidence="2 3" key="1">
    <citation type="submission" date="2015-03" db="EMBL/GenBank/DDBJ databases">
        <title>RNA-seq based gene annotation and comparative genomics of four Zymoseptoria species reveal species-specific pathogenicity related genes and transposable element activity.</title>
        <authorList>
            <person name="Grandaubert J."/>
            <person name="Bhattacharyya A."/>
            <person name="Stukenbrock E.H."/>
        </authorList>
    </citation>
    <scope>NUCLEOTIDE SEQUENCE [LARGE SCALE GENOMIC DNA]</scope>
    <source>
        <strain evidence="2 3">Zb18110</strain>
    </source>
</reference>
<feature type="compositionally biased region" description="Low complexity" evidence="1">
    <location>
        <begin position="146"/>
        <end position="158"/>
    </location>
</feature>
<dbReference type="Proteomes" id="UP000033647">
    <property type="component" value="Unassembled WGS sequence"/>
</dbReference>
<accession>A0A0F4GL98</accession>
<sequence>MTGYRAVMSSYYPQDEGPALPVVDSKLTQIFPLELMNVTRKPSNGRCWVRTTPENACFSKEFPNCVVPPVGECYTSWRLYSDLYTQCTDLPRSEHGRWGGTYSTLPPPRDSPICGFLGPQLLGGCNHNGPTPETSGTCNNTRPLLSSSSSGDTSISIG</sequence>
<name>A0A0F4GL98_9PEZI</name>
<gene>
    <name evidence="2" type="ORF">TI39_contig429g00040</name>
</gene>
<feature type="compositionally biased region" description="Polar residues" evidence="1">
    <location>
        <begin position="133"/>
        <end position="145"/>
    </location>
</feature>
<evidence type="ECO:0000313" key="2">
    <source>
        <dbReference type="EMBL" id="KJX98171.1"/>
    </source>
</evidence>
<dbReference type="STRING" id="1047168.A0A0F4GL98"/>